<organism evidence="1 2">
    <name type="scientific">Castilleja foliolosa</name>
    <dbReference type="NCBI Taxonomy" id="1961234"/>
    <lineage>
        <taxon>Eukaryota</taxon>
        <taxon>Viridiplantae</taxon>
        <taxon>Streptophyta</taxon>
        <taxon>Embryophyta</taxon>
        <taxon>Tracheophyta</taxon>
        <taxon>Spermatophyta</taxon>
        <taxon>Magnoliopsida</taxon>
        <taxon>eudicotyledons</taxon>
        <taxon>Gunneridae</taxon>
        <taxon>Pentapetalae</taxon>
        <taxon>asterids</taxon>
        <taxon>lamiids</taxon>
        <taxon>Lamiales</taxon>
        <taxon>Orobanchaceae</taxon>
        <taxon>Pedicularideae</taxon>
        <taxon>Castillejinae</taxon>
        <taxon>Castilleja</taxon>
    </lineage>
</organism>
<dbReference type="PANTHER" id="PTHR47548:SF1">
    <property type="entry name" value="S-ADENOSYL-L-METHIONINE-DEPENDENT METHYLTRANSFERASES SUPERFAMILY PROTEIN"/>
    <property type="match status" value="1"/>
</dbReference>
<gene>
    <name evidence="1" type="ORF">CASFOL_018981</name>
</gene>
<evidence type="ECO:0000313" key="2">
    <source>
        <dbReference type="Proteomes" id="UP001632038"/>
    </source>
</evidence>
<dbReference type="InterPro" id="IPR053304">
    <property type="entry name" value="RNA_M5U_MTase"/>
</dbReference>
<name>A0ABD3D4P2_9LAMI</name>
<keyword evidence="2" id="KW-1185">Reference proteome</keyword>
<evidence type="ECO:0000313" key="1">
    <source>
        <dbReference type="EMBL" id="KAL3636682.1"/>
    </source>
</evidence>
<dbReference type="AlphaFoldDB" id="A0ABD3D4P2"/>
<accession>A0ABD3D4P2</accession>
<reference evidence="2" key="1">
    <citation type="journal article" date="2024" name="IScience">
        <title>Strigolactones Initiate the Formation of Haustorium-like Structures in Castilleja.</title>
        <authorList>
            <person name="Buerger M."/>
            <person name="Peterson D."/>
            <person name="Chory J."/>
        </authorList>
    </citation>
    <scope>NUCLEOTIDE SEQUENCE [LARGE SCALE GENOMIC DNA]</scope>
</reference>
<comment type="caution">
    <text evidence="1">The sequence shown here is derived from an EMBL/GenBank/DDBJ whole genome shotgun (WGS) entry which is preliminary data.</text>
</comment>
<dbReference type="EMBL" id="JAVIJP010000026">
    <property type="protein sequence ID" value="KAL3636682.1"/>
    <property type="molecule type" value="Genomic_DNA"/>
</dbReference>
<dbReference type="Proteomes" id="UP001632038">
    <property type="component" value="Unassembled WGS sequence"/>
</dbReference>
<sequence>MATSAVSLFSLASRATPSSLILVSTCRATSLSTLSTLYPPPPLLLSPELKTDSLSPLPPALYTALTFNRTCSGCTHEYDLHLPPILGEAIKFFSEIGVLTSPSIVADLCCTKLAVRGSSMNPLIGLYEFGTHNAVDIPECQAHHPSINAAVVDLLKQDGCDDTQHISSCN</sequence>
<proteinExistence type="predicted"/>
<protein>
    <submittedName>
        <fullName evidence="1">Uncharacterized protein</fullName>
    </submittedName>
</protein>
<dbReference type="PANTHER" id="PTHR47548">
    <property type="entry name" value="BNAA06G32370D PROTEIN"/>
    <property type="match status" value="1"/>
</dbReference>